<feature type="domain" description="SLH" evidence="2">
    <location>
        <begin position="1327"/>
        <end position="1385"/>
    </location>
</feature>
<dbReference type="InterPro" id="IPR001119">
    <property type="entry name" value="SLH_dom"/>
</dbReference>
<dbReference type="InterPro" id="IPR052177">
    <property type="entry name" value="Divisome_Glycosyl_Hydrolase"/>
</dbReference>
<organism evidence="3 4">
    <name type="scientific">Paenibacillus thermoaerophilus</name>
    <dbReference type="NCBI Taxonomy" id="1215385"/>
    <lineage>
        <taxon>Bacteria</taxon>
        <taxon>Bacillati</taxon>
        <taxon>Bacillota</taxon>
        <taxon>Bacilli</taxon>
        <taxon>Bacillales</taxon>
        <taxon>Paenibacillaceae</taxon>
        <taxon>Paenibacillus</taxon>
    </lineage>
</organism>
<comment type="caution">
    <text evidence="3">The sequence shown here is derived from an EMBL/GenBank/DDBJ whole genome shotgun (WGS) entry which is preliminary data.</text>
</comment>
<reference evidence="4" key="1">
    <citation type="journal article" date="2019" name="Int. J. Syst. Evol. Microbiol.">
        <title>The Global Catalogue of Microorganisms (GCM) 10K type strain sequencing project: providing services to taxonomists for standard genome sequencing and annotation.</title>
        <authorList>
            <consortium name="The Broad Institute Genomics Platform"/>
            <consortium name="The Broad Institute Genome Sequencing Center for Infectious Disease"/>
            <person name="Wu L."/>
            <person name="Ma J."/>
        </authorList>
    </citation>
    <scope>NUCLEOTIDE SEQUENCE [LARGE SCALE GENOMIC DNA]</scope>
    <source>
        <strain evidence="4">JCM 18657</strain>
    </source>
</reference>
<evidence type="ECO:0000259" key="2">
    <source>
        <dbReference type="PROSITE" id="PS51272"/>
    </source>
</evidence>
<dbReference type="RefSeq" id="WP_138788891.1">
    <property type="nucleotide sequence ID" value="NZ_JBHTGQ010000010.1"/>
</dbReference>
<dbReference type="InterPro" id="IPR013783">
    <property type="entry name" value="Ig-like_fold"/>
</dbReference>
<dbReference type="SUPFAM" id="SSF51445">
    <property type="entry name" value="(Trans)glycosidases"/>
    <property type="match status" value="1"/>
</dbReference>
<name>A0ABW2V123_9BACL</name>
<feature type="domain" description="SLH" evidence="2">
    <location>
        <begin position="1452"/>
        <end position="1512"/>
    </location>
</feature>
<accession>A0ABW2V123</accession>
<gene>
    <name evidence="3" type="ORF">ACFQWB_04480</name>
</gene>
<dbReference type="PROSITE" id="PS51272">
    <property type="entry name" value="SLH"/>
    <property type="match status" value="3"/>
</dbReference>
<evidence type="ECO:0000313" key="3">
    <source>
        <dbReference type="EMBL" id="MFC7749198.1"/>
    </source>
</evidence>
<dbReference type="Pfam" id="PF09136">
    <property type="entry name" value="Glucodextran_B"/>
    <property type="match status" value="1"/>
</dbReference>
<feature type="domain" description="SLH" evidence="2">
    <location>
        <begin position="1387"/>
        <end position="1450"/>
    </location>
</feature>
<dbReference type="Gene3D" id="2.60.40.10">
    <property type="entry name" value="Immunoglobulins"/>
    <property type="match status" value="3"/>
</dbReference>
<dbReference type="InterPro" id="IPR017853">
    <property type="entry name" value="GH"/>
</dbReference>
<keyword evidence="4" id="KW-1185">Reference proteome</keyword>
<dbReference type="Gene3D" id="3.20.20.80">
    <property type="entry name" value="Glycosidases"/>
    <property type="match status" value="1"/>
</dbReference>
<keyword evidence="1" id="KW-0732">Signal</keyword>
<protein>
    <submittedName>
        <fullName evidence="3">S-layer homology domain-containing protein</fullName>
    </submittedName>
</protein>
<dbReference type="PANTHER" id="PTHR43405:SF1">
    <property type="entry name" value="GLYCOSYL HYDROLASE DIGH"/>
    <property type="match status" value="1"/>
</dbReference>
<sequence length="1512" mass="163473">MNAFTRMRNLNLLLALAMILSLLFPYGGKATAAGEPNGGGGASASVTDAVYLLAADGYELTVNYVNFNVDAPPQKSNYVALFTSGASVTNSTYADKVFVKQYNAAIQVNAHDVVTQVVGRDPNGNWPASALVDIPPGGYVLLASDPSWATSNYRKPLLEHYTLGSTVGLYRNGAKVSASDFIQPTLTVATPSGTKTETASFPVEGRVLHYTADANLRVTVGGAEAAISPDGSFSKVVTLAEGLNPIKIELLKNQTKLDEKTISIIYKNPDKPHIQVEAAPDDISIDVQGEMKDIDYIDTDITGISDIIALFTREYSDTIAVPQYNVAVQVDQNNRVLKVVNPAVGNNPPSWVGDPALAIPEGGYVLMAQDDSYANKYFKRYLATKFKVGDLIKLRKDGVVVPVTELMSGKGPRARLTVTNFPMYTVTSSTENIAGKITNAADYSALTLKINGTAAAIAADGTFNHPLPLTEGVNYVDIRVSKGSEEHDAKQLIIYSRPDFSSEKKVILWVDQAANARKFQTEQSVKDFLLQAKDAGITTIAFDVKGVEGYVSYKKNDLTNRPYASAITAPGKAGVNPNLDLLELFTRYAHELGLDIHAAFNTFAEGSIASNEYALLNEHPDWEEHVLQTDNQIKRLRESNKQGLVAFVNPHNDEVVQFQLKTMEEVMKNYDIDGVILDRTRFDNESADFSDLTKGKFAQYLAARGKTLNKWPDDVYKYVNGVRVNGPLIADWWAFRSATIKDFVVKTRELADRYAAVKNRKIEVSAYVGSWFESYYLNGVHWGSTEFRYDERLGLPDGYVYTDDYYETGYIQQLDFLMIGAYQTTRQEIEKYITLGNIVTRTERPMYAGIAMNNVQDPDLQRLVFQAGLETTHGLMLFDASQVNWDVAKAALRNEPYVKDYQVGVSLPKTPDQFLEANFHNVNLVEGNINVITESFGYSTGAGRYAVEAVVDASGKVTRMPNRTNAVNWSWTVPEDTNSVIPPGGFVVTSLDPSGTRTRRQLVANSFNIGDEVRASKLKGMLANEGKTVSTPYAAVTGSVEVLGPGKAEVTVNGSQAPISGNGSFAVDVPLQIGDNTVTVEVYVDGYLTNRKSFTMKRTGGDSGVYVPAVPKLVNTETVTAPDGRRQVNARFDSAELTREIERAFGSQTGGGATVTLTVPDNAPIVSVHLPADSLRKAAGLSENGSIRLVSQIGSVTLPIPLLGESLAEGASEVIVVMDAMSDDSSAALFRLADTDADAKWIGAPVRYSLTVAGASGAQALDLGNAYVERSFTLPAPVDPSTSTIVRFDPATGEYRFVPSRFVKGEDGSTTAYVYDASSDGTYAVLTDPEDYADVEGHWAAPIVNTLASKQLIEGVAEDEFAPDQPLTRAELAALLVRSLALKLPRGGAGFADVGASDWFSSAVAAAAQAGLIEGFEDGTFRPDERVTREQMSVMLIRALEFAGIRLEAGSGETFADGDAISPWAADAVAAAAAAGLLQGRDEDKFEPSAYTTRAEGATILKRLLTAAGWLD</sequence>
<dbReference type="EMBL" id="JBHTGQ010000010">
    <property type="protein sequence ID" value="MFC7749198.1"/>
    <property type="molecule type" value="Genomic_DNA"/>
</dbReference>
<evidence type="ECO:0000256" key="1">
    <source>
        <dbReference type="ARBA" id="ARBA00022729"/>
    </source>
</evidence>
<dbReference type="Pfam" id="PF00395">
    <property type="entry name" value="SLH"/>
    <property type="match status" value="3"/>
</dbReference>
<dbReference type="PANTHER" id="PTHR43405">
    <property type="entry name" value="GLYCOSYL HYDROLASE DIGH"/>
    <property type="match status" value="1"/>
</dbReference>
<dbReference type="InterPro" id="IPR003790">
    <property type="entry name" value="GHL10"/>
</dbReference>
<dbReference type="Pfam" id="PF02638">
    <property type="entry name" value="GHL10"/>
    <property type="match status" value="1"/>
</dbReference>
<proteinExistence type="predicted"/>
<evidence type="ECO:0000313" key="4">
    <source>
        <dbReference type="Proteomes" id="UP001596528"/>
    </source>
</evidence>
<dbReference type="Proteomes" id="UP001596528">
    <property type="component" value="Unassembled WGS sequence"/>
</dbReference>